<feature type="compositionally biased region" description="Acidic residues" evidence="1">
    <location>
        <begin position="31"/>
        <end position="46"/>
    </location>
</feature>
<organism evidence="2 3">
    <name type="scientific">Xylaria flabelliformis</name>
    <dbReference type="NCBI Taxonomy" id="2512241"/>
    <lineage>
        <taxon>Eukaryota</taxon>
        <taxon>Fungi</taxon>
        <taxon>Dikarya</taxon>
        <taxon>Ascomycota</taxon>
        <taxon>Pezizomycotina</taxon>
        <taxon>Sordariomycetes</taxon>
        <taxon>Xylariomycetidae</taxon>
        <taxon>Xylariales</taxon>
        <taxon>Xylariaceae</taxon>
        <taxon>Xylaria</taxon>
    </lineage>
</organism>
<feature type="compositionally biased region" description="Polar residues" evidence="1">
    <location>
        <begin position="585"/>
        <end position="615"/>
    </location>
</feature>
<feature type="compositionally biased region" description="Basic and acidic residues" evidence="1">
    <location>
        <begin position="165"/>
        <end position="174"/>
    </location>
</feature>
<feature type="region of interest" description="Disordered" evidence="1">
    <location>
        <begin position="26"/>
        <end position="472"/>
    </location>
</feature>
<dbReference type="OrthoDB" id="5151921at2759"/>
<reference evidence="3" key="1">
    <citation type="submission" date="2019-06" db="EMBL/GenBank/DDBJ databases">
        <title>Draft genome sequence of the griseofulvin-producing fungus Xylaria cubensis strain G536.</title>
        <authorList>
            <person name="Mead M.E."/>
            <person name="Raja H.A."/>
            <person name="Steenwyk J.L."/>
            <person name="Knowles S.L."/>
            <person name="Oberlies N.H."/>
            <person name="Rokas A."/>
        </authorList>
    </citation>
    <scope>NUCLEOTIDE SEQUENCE [LARGE SCALE GENOMIC DNA]</scope>
    <source>
        <strain evidence="3">G536</strain>
    </source>
</reference>
<feature type="compositionally biased region" description="Polar residues" evidence="1">
    <location>
        <begin position="380"/>
        <end position="389"/>
    </location>
</feature>
<feature type="compositionally biased region" description="Basic and acidic residues" evidence="1">
    <location>
        <begin position="216"/>
        <end position="231"/>
    </location>
</feature>
<feature type="compositionally biased region" description="Polar residues" evidence="1">
    <location>
        <begin position="656"/>
        <end position="666"/>
    </location>
</feature>
<evidence type="ECO:0000313" key="3">
    <source>
        <dbReference type="Proteomes" id="UP000319160"/>
    </source>
</evidence>
<feature type="compositionally biased region" description="Low complexity" evidence="1">
    <location>
        <begin position="350"/>
        <end position="365"/>
    </location>
</feature>
<feature type="compositionally biased region" description="Polar residues" evidence="1">
    <location>
        <begin position="77"/>
        <end position="107"/>
    </location>
</feature>
<comment type="caution">
    <text evidence="2">The sequence shown here is derived from an EMBL/GenBank/DDBJ whole genome shotgun (WGS) entry which is preliminary data.</text>
</comment>
<dbReference type="STRING" id="2512241.A0A553I859"/>
<feature type="region of interest" description="Disordered" evidence="1">
    <location>
        <begin position="1004"/>
        <end position="1024"/>
    </location>
</feature>
<protein>
    <submittedName>
        <fullName evidence="2">Uncharacterized protein</fullName>
    </submittedName>
</protein>
<feature type="compositionally biased region" description="Polar residues" evidence="1">
    <location>
        <begin position="486"/>
        <end position="521"/>
    </location>
</feature>
<gene>
    <name evidence="2" type="ORF">FHL15_002660</name>
</gene>
<feature type="region of interest" description="Disordered" evidence="1">
    <location>
        <begin position="486"/>
        <end position="688"/>
    </location>
</feature>
<accession>A0A553I859</accession>
<dbReference type="Proteomes" id="UP000319160">
    <property type="component" value="Unassembled WGS sequence"/>
</dbReference>
<feature type="compositionally biased region" description="Polar residues" evidence="1">
    <location>
        <begin position="802"/>
        <end position="835"/>
    </location>
</feature>
<dbReference type="EMBL" id="VFLP01000011">
    <property type="protein sequence ID" value="TRX96388.1"/>
    <property type="molecule type" value="Genomic_DNA"/>
</dbReference>
<feature type="compositionally biased region" description="Low complexity" evidence="1">
    <location>
        <begin position="631"/>
        <end position="640"/>
    </location>
</feature>
<feature type="compositionally biased region" description="Basic and acidic residues" evidence="1">
    <location>
        <begin position="727"/>
        <end position="738"/>
    </location>
</feature>
<feature type="compositionally biased region" description="Polar residues" evidence="1">
    <location>
        <begin position="563"/>
        <end position="577"/>
    </location>
</feature>
<keyword evidence="3" id="KW-1185">Reference proteome</keyword>
<sequence>MVVCRTPNTYKANVNRTKTRKWVEAKVQSYDGDDWGADEYDDYEDGNDQHDPEPEPLPAPASRPTGPRQLGPAGHQLPSSRTFSQPAVASLPSNANPRMFGSSTLRVQTQPAPPATTSPPYATESAHPTTTSSSHTNVPLGPYSAGPASTPSRFPPRKSSLSQQDRPEINDRTTSKPNSRPGSSSANRPWVDQRSASPSGGPTPAAKTLPIVRPADIYKRVGEEKEKERLSMESGRPSLDSLLGRTEGTSSSNQLYSSGERRRTSFESHDGSESARAPKSTLAPVAERRSEYGMDGFLIRVPTGQSPGPAASSPELSQPQNGPSDEVKADLLKSRRFSTSPQLPILSRVSGFGDDFFSSSSSLGSQAAPKLLSPSEEPRSPQNEMNAKTMSIDGSGRQPPRALEEATAKPSLTPAVNEKSELAKEGTQETTQTRLSSTRPQLPGAWVSESLTVSAPSEQSTPMEKQEAQGLGRLANLQSISVSPMTEISMGPSSTYRATNNSNLPSAETPQYTLDVNSANQFGAEEPASAAGQHNDAINPKPPAIEEHQSTPQSLPPLKTETLPAQSWSRPISTVSPTPGDKSPQKLTSTTAQPANVPTTISEFSPTAPLNTNRAQAGRPDIILPSTQLRKSTISTIETTSPEKESDKLREEIMKSLSTTPVSPGSSGLAPRDDSEAEPTPGDLARESTYLAGVYDDYLSLGEEKSLQELSQAAKESTSLALNQPTRAEHGSAPEPRDISAAQPAPLNSAKSPPLENTKRARRFSWQQDTEEVNLGPVESEPVVSVFPQESLAHNQGIADAETNTKTDVTAPASDSLQAGTRATGTISHQVSDVSSRGPEDASLAAIESPSPISFIAARPLKPASEEQNVARLSLAEEKEMVLIGDAQSTRSSVSEQHPALTQPPEQEDEGPSPGVVAPDVAPTEPRSAPTPFRDILNLATYEQRVQKFEETREQFYVMDSGLSDWLTYLQSQPEHSDTVASYNTSVGAYNASSLLSKAGAQTMSGATGASQPPYKTGTAASHPRRSSISNMQQLIAGSSSGFGASGAQVGTKSKELFHAAGAFGNKGMKSGMKLFNKGKNKLRERAAGDKAFF</sequence>
<feature type="compositionally biased region" description="Basic and acidic residues" evidence="1">
    <location>
        <begin position="418"/>
        <end position="427"/>
    </location>
</feature>
<evidence type="ECO:0000313" key="2">
    <source>
        <dbReference type="EMBL" id="TRX96388.1"/>
    </source>
</evidence>
<feature type="region of interest" description="Disordered" evidence="1">
    <location>
        <begin position="887"/>
        <end position="932"/>
    </location>
</feature>
<feature type="compositionally biased region" description="Basic and acidic residues" evidence="1">
    <location>
        <begin position="259"/>
        <end position="273"/>
    </location>
</feature>
<feature type="compositionally biased region" description="Polar residues" evidence="1">
    <location>
        <begin position="247"/>
        <end position="257"/>
    </location>
</feature>
<name>A0A553I859_9PEZI</name>
<feature type="region of interest" description="Disordered" evidence="1">
    <location>
        <begin position="802"/>
        <end position="853"/>
    </location>
</feature>
<feature type="compositionally biased region" description="Polar residues" evidence="1">
    <location>
        <begin position="314"/>
        <end position="323"/>
    </location>
</feature>
<feature type="compositionally biased region" description="Polar residues" evidence="1">
    <location>
        <begin position="449"/>
        <end position="463"/>
    </location>
</feature>
<proteinExistence type="predicted"/>
<feature type="compositionally biased region" description="Low complexity" evidence="1">
    <location>
        <begin position="118"/>
        <end position="136"/>
    </location>
</feature>
<feature type="region of interest" description="Disordered" evidence="1">
    <location>
        <begin position="708"/>
        <end position="780"/>
    </location>
</feature>
<feature type="compositionally biased region" description="Basic and acidic residues" evidence="1">
    <location>
        <begin position="641"/>
        <end position="654"/>
    </location>
</feature>
<evidence type="ECO:0000256" key="1">
    <source>
        <dbReference type="SAM" id="MobiDB-lite"/>
    </source>
</evidence>
<feature type="compositionally biased region" description="Polar residues" evidence="1">
    <location>
        <begin position="708"/>
        <end position="726"/>
    </location>
</feature>
<feature type="compositionally biased region" description="Polar residues" evidence="1">
    <location>
        <begin position="428"/>
        <end position="440"/>
    </location>
</feature>
<feature type="compositionally biased region" description="Polar residues" evidence="1">
    <location>
        <begin position="175"/>
        <end position="187"/>
    </location>
</feature>
<dbReference type="AlphaFoldDB" id="A0A553I859"/>
<feature type="compositionally biased region" description="Polar residues" evidence="1">
    <location>
        <begin position="887"/>
        <end position="896"/>
    </location>
</feature>